<organism evidence="2 3">
    <name type="scientific">Kryptolebias marmoratus</name>
    <name type="common">Mangrove killifish</name>
    <name type="synonym">Rivulus marmoratus</name>
    <dbReference type="NCBI Taxonomy" id="37003"/>
    <lineage>
        <taxon>Eukaryota</taxon>
        <taxon>Metazoa</taxon>
        <taxon>Chordata</taxon>
        <taxon>Craniata</taxon>
        <taxon>Vertebrata</taxon>
        <taxon>Euteleostomi</taxon>
        <taxon>Actinopterygii</taxon>
        <taxon>Neopterygii</taxon>
        <taxon>Teleostei</taxon>
        <taxon>Neoteleostei</taxon>
        <taxon>Acanthomorphata</taxon>
        <taxon>Ovalentaria</taxon>
        <taxon>Atherinomorphae</taxon>
        <taxon>Cyprinodontiformes</taxon>
        <taxon>Rivulidae</taxon>
        <taxon>Kryptolebias</taxon>
    </lineage>
</organism>
<name>A0A3Q2ZQ36_KRYMA</name>
<keyword evidence="1" id="KW-0812">Transmembrane</keyword>
<keyword evidence="3" id="KW-1185">Reference proteome</keyword>
<sequence>INPISKADAIFASGFSAASFSFLASNRGLYNKIGRRLTKDGSAAGSSLEDFFLSKSSLLICASHIFRTLIIFSSLRVHPLSLPFRPFSFWVAFGSVDVGNVPSVTAFFSVTEDAVDVADFVEGSTAGASFGAAVPLTGGLVSVVAVLGKIPFTAGTFDIFDRSKWELLSFGLLFLQT</sequence>
<reference evidence="2" key="1">
    <citation type="submission" date="2025-08" db="UniProtKB">
        <authorList>
            <consortium name="Ensembl"/>
        </authorList>
    </citation>
    <scope>IDENTIFICATION</scope>
</reference>
<protein>
    <submittedName>
        <fullName evidence="2">Uncharacterized protein</fullName>
    </submittedName>
</protein>
<feature type="transmembrane region" description="Helical" evidence="1">
    <location>
        <begin position="87"/>
        <end position="108"/>
    </location>
</feature>
<dbReference type="Ensembl" id="ENSKMAT00000000238.1">
    <property type="protein sequence ID" value="ENSKMAP00000000214.1"/>
    <property type="gene ID" value="ENSKMAG00000000158.1"/>
</dbReference>
<evidence type="ECO:0000313" key="2">
    <source>
        <dbReference type="Ensembl" id="ENSKMAP00000000214.1"/>
    </source>
</evidence>
<dbReference type="Proteomes" id="UP000264800">
    <property type="component" value="Unplaced"/>
</dbReference>
<proteinExistence type="predicted"/>
<dbReference type="OMA" id="STTICFF"/>
<keyword evidence="1" id="KW-0472">Membrane</keyword>
<evidence type="ECO:0000313" key="3">
    <source>
        <dbReference type="Proteomes" id="UP000264800"/>
    </source>
</evidence>
<feature type="transmembrane region" description="Helical" evidence="1">
    <location>
        <begin position="128"/>
        <end position="147"/>
    </location>
</feature>
<dbReference type="GeneTree" id="ENSGT00940000177294"/>
<reference evidence="2" key="2">
    <citation type="submission" date="2025-09" db="UniProtKB">
        <authorList>
            <consortium name="Ensembl"/>
        </authorList>
    </citation>
    <scope>IDENTIFICATION</scope>
</reference>
<keyword evidence="1" id="KW-1133">Transmembrane helix</keyword>
<evidence type="ECO:0000256" key="1">
    <source>
        <dbReference type="SAM" id="Phobius"/>
    </source>
</evidence>
<accession>A0A3Q2ZQ36</accession>
<dbReference type="AlphaFoldDB" id="A0A3Q2ZQ36"/>